<organism evidence="1">
    <name type="scientific">Ignisphaera aggregans</name>
    <dbReference type="NCBI Taxonomy" id="334771"/>
    <lineage>
        <taxon>Archaea</taxon>
        <taxon>Thermoproteota</taxon>
        <taxon>Thermoprotei</taxon>
        <taxon>Desulfurococcales</taxon>
        <taxon>Desulfurococcaceae</taxon>
        <taxon>Ignisphaera</taxon>
    </lineage>
</organism>
<dbReference type="AlphaFoldDB" id="A0A7C2V9G2"/>
<dbReference type="EMBL" id="DSGT01000007">
    <property type="protein sequence ID" value="HEW53046.1"/>
    <property type="molecule type" value="Genomic_DNA"/>
</dbReference>
<gene>
    <name evidence="1" type="ORF">ENO77_02595</name>
</gene>
<sequence>MSKYSCFVVSSTRQRIVGGPSMVVGGLDLAAYEHRCSGFAVIDETDMVLKKLDCLYGDIEIIENAKLFSVDVLAIDAPVAESPRFREVDREAIRRGFRVMPPTFKHMKELTLRAWRLSRELSSLGIIVIETHPRSALVNSGAHDVNELLDLLGISVNMYQDKLKKKDLKDALIAALVALCYKRKYCLGTLKATDGTIHILAPLKR</sequence>
<reference evidence="1" key="1">
    <citation type="journal article" date="2020" name="mSystems">
        <title>Genome- and Community-Level Interaction Insights into Carbon Utilization and Element Cycling Functions of Hydrothermarchaeota in Hydrothermal Sediment.</title>
        <authorList>
            <person name="Zhou Z."/>
            <person name="Liu Y."/>
            <person name="Xu W."/>
            <person name="Pan J."/>
            <person name="Luo Z.H."/>
            <person name="Li M."/>
        </authorList>
    </citation>
    <scope>NUCLEOTIDE SEQUENCE [LARGE SCALE GENOMIC DNA]</scope>
    <source>
        <strain evidence="1">SpSt-16</strain>
    </source>
</reference>
<protein>
    <submittedName>
        <fullName evidence="1">DUF429 domain-containing protein</fullName>
    </submittedName>
</protein>
<name>A0A7C2V9G2_9CREN</name>
<evidence type="ECO:0000313" key="1">
    <source>
        <dbReference type="EMBL" id="HEW53046.1"/>
    </source>
</evidence>
<accession>A0A7C2V9G2</accession>
<comment type="caution">
    <text evidence="1">The sequence shown here is derived from an EMBL/GenBank/DDBJ whole genome shotgun (WGS) entry which is preliminary data.</text>
</comment>
<proteinExistence type="predicted"/>